<feature type="compositionally biased region" description="Low complexity" evidence="1">
    <location>
        <begin position="19"/>
        <end position="43"/>
    </location>
</feature>
<reference evidence="2 3" key="1">
    <citation type="journal article" date="2023" name="G3 (Bethesda)">
        <title>A chromosome-length genome assembly and annotation of blackberry (Rubus argutus, cv. 'Hillquist').</title>
        <authorList>
            <person name="Bruna T."/>
            <person name="Aryal R."/>
            <person name="Dudchenko O."/>
            <person name="Sargent D.J."/>
            <person name="Mead D."/>
            <person name="Buti M."/>
            <person name="Cavallini A."/>
            <person name="Hytonen T."/>
            <person name="Andres J."/>
            <person name="Pham M."/>
            <person name="Weisz D."/>
            <person name="Mascagni F."/>
            <person name="Usai G."/>
            <person name="Natali L."/>
            <person name="Bassil N."/>
            <person name="Fernandez G.E."/>
            <person name="Lomsadze A."/>
            <person name="Armour M."/>
            <person name="Olukolu B."/>
            <person name="Poorten T."/>
            <person name="Britton C."/>
            <person name="Davik J."/>
            <person name="Ashrafi H."/>
            <person name="Aiden E.L."/>
            <person name="Borodovsky M."/>
            <person name="Worthington M."/>
        </authorList>
    </citation>
    <scope>NUCLEOTIDE SEQUENCE [LARGE SCALE GENOMIC DNA]</scope>
    <source>
        <strain evidence="2">PI 553951</strain>
    </source>
</reference>
<dbReference type="Proteomes" id="UP001457282">
    <property type="component" value="Unassembled WGS sequence"/>
</dbReference>
<accession>A0AAW1XU72</accession>
<feature type="region of interest" description="Disordered" evidence="1">
    <location>
        <begin position="1"/>
        <end position="103"/>
    </location>
</feature>
<evidence type="ECO:0000256" key="1">
    <source>
        <dbReference type="SAM" id="MobiDB-lite"/>
    </source>
</evidence>
<keyword evidence="3" id="KW-1185">Reference proteome</keyword>
<evidence type="ECO:0000313" key="2">
    <source>
        <dbReference type="EMBL" id="KAK9939610.1"/>
    </source>
</evidence>
<name>A0AAW1XU72_RUBAR</name>
<dbReference type="AlphaFoldDB" id="A0AAW1XU72"/>
<proteinExistence type="predicted"/>
<gene>
    <name evidence="2" type="ORF">M0R45_016301</name>
</gene>
<organism evidence="2 3">
    <name type="scientific">Rubus argutus</name>
    <name type="common">Southern blackberry</name>
    <dbReference type="NCBI Taxonomy" id="59490"/>
    <lineage>
        <taxon>Eukaryota</taxon>
        <taxon>Viridiplantae</taxon>
        <taxon>Streptophyta</taxon>
        <taxon>Embryophyta</taxon>
        <taxon>Tracheophyta</taxon>
        <taxon>Spermatophyta</taxon>
        <taxon>Magnoliopsida</taxon>
        <taxon>eudicotyledons</taxon>
        <taxon>Gunneridae</taxon>
        <taxon>Pentapetalae</taxon>
        <taxon>rosids</taxon>
        <taxon>fabids</taxon>
        <taxon>Rosales</taxon>
        <taxon>Rosaceae</taxon>
        <taxon>Rosoideae</taxon>
        <taxon>Rosoideae incertae sedis</taxon>
        <taxon>Rubus</taxon>
    </lineage>
</organism>
<comment type="caution">
    <text evidence="2">The sequence shown here is derived from an EMBL/GenBank/DDBJ whole genome shotgun (WGS) entry which is preliminary data.</text>
</comment>
<evidence type="ECO:0000313" key="3">
    <source>
        <dbReference type="Proteomes" id="UP001457282"/>
    </source>
</evidence>
<protein>
    <submittedName>
        <fullName evidence="2">Uncharacterized protein</fullName>
    </submittedName>
</protein>
<sequence length="103" mass="11342">MKHEMKMRRRENPRESPETRSSSPARAALHPSPMCSAPSPSSAGNFKPQASLPSLPPSQGPRLSRRRRRRTSPATVLPISTSLHRRRSCPDAVASQPKQPVLA</sequence>
<feature type="compositionally biased region" description="Basic and acidic residues" evidence="1">
    <location>
        <begin position="1"/>
        <end position="18"/>
    </location>
</feature>
<dbReference type="EMBL" id="JBEDUW010000003">
    <property type="protein sequence ID" value="KAK9939610.1"/>
    <property type="molecule type" value="Genomic_DNA"/>
</dbReference>